<organism evidence="1 2">
    <name type="scientific">Araneus ventricosus</name>
    <name type="common">Orbweaver spider</name>
    <name type="synonym">Epeira ventricosa</name>
    <dbReference type="NCBI Taxonomy" id="182803"/>
    <lineage>
        <taxon>Eukaryota</taxon>
        <taxon>Metazoa</taxon>
        <taxon>Ecdysozoa</taxon>
        <taxon>Arthropoda</taxon>
        <taxon>Chelicerata</taxon>
        <taxon>Arachnida</taxon>
        <taxon>Araneae</taxon>
        <taxon>Araneomorphae</taxon>
        <taxon>Entelegynae</taxon>
        <taxon>Araneoidea</taxon>
        <taxon>Araneidae</taxon>
        <taxon>Araneus</taxon>
    </lineage>
</organism>
<proteinExistence type="predicted"/>
<name>A0A4Y2H1Z9_ARAVE</name>
<dbReference type="AlphaFoldDB" id="A0A4Y2H1Z9"/>
<dbReference type="Proteomes" id="UP000499080">
    <property type="component" value="Unassembled WGS sequence"/>
</dbReference>
<evidence type="ECO:0000313" key="1">
    <source>
        <dbReference type="EMBL" id="GBM58966.1"/>
    </source>
</evidence>
<comment type="caution">
    <text evidence="1">The sequence shown here is derived from an EMBL/GenBank/DDBJ whole genome shotgun (WGS) entry which is preliminary data.</text>
</comment>
<evidence type="ECO:0000313" key="2">
    <source>
        <dbReference type="Proteomes" id="UP000499080"/>
    </source>
</evidence>
<accession>A0A4Y2H1Z9</accession>
<reference evidence="1 2" key="1">
    <citation type="journal article" date="2019" name="Sci. Rep.">
        <title>Orb-weaving spider Araneus ventricosus genome elucidates the spidroin gene catalogue.</title>
        <authorList>
            <person name="Kono N."/>
            <person name="Nakamura H."/>
            <person name="Ohtoshi R."/>
            <person name="Moran D.A.P."/>
            <person name="Shinohara A."/>
            <person name="Yoshida Y."/>
            <person name="Fujiwara M."/>
            <person name="Mori M."/>
            <person name="Tomita M."/>
            <person name="Arakawa K."/>
        </authorList>
    </citation>
    <scope>NUCLEOTIDE SEQUENCE [LARGE SCALE GENOMIC DNA]</scope>
</reference>
<protein>
    <submittedName>
        <fullName evidence="1">Uncharacterized protein</fullName>
    </submittedName>
</protein>
<gene>
    <name evidence="1" type="ORF">AVEN_230081_1</name>
</gene>
<sequence>MTEDWQLDWEDEDTWRLTFNILPRVSTHSCCLKRGEILFFTEHGKFPPYLKRFNLASTTNCLCVNTNGTPLSYETECILTESFHMTKPAQ</sequence>
<keyword evidence="2" id="KW-1185">Reference proteome</keyword>
<dbReference type="EMBL" id="BGPR01001659">
    <property type="protein sequence ID" value="GBM58966.1"/>
    <property type="molecule type" value="Genomic_DNA"/>
</dbReference>